<dbReference type="GO" id="GO:0003700">
    <property type="term" value="F:DNA-binding transcription factor activity"/>
    <property type="evidence" value="ECO:0007669"/>
    <property type="project" value="InterPro"/>
</dbReference>
<dbReference type="PANTHER" id="PTHR33154:SF28">
    <property type="entry name" value="HTH-TYPE TRANSCRIPTIONAL REGULATOR YGAV-RELATED"/>
    <property type="match status" value="1"/>
</dbReference>
<keyword evidence="3" id="KW-0804">Transcription</keyword>
<proteinExistence type="predicted"/>
<feature type="domain" description="HTH arsR-type" evidence="4">
    <location>
        <begin position="5"/>
        <end position="99"/>
    </location>
</feature>
<gene>
    <name evidence="5" type="ORF">EOI86_17980</name>
</gene>
<dbReference type="NCBIfam" id="NF033788">
    <property type="entry name" value="HTH_metalloreg"/>
    <property type="match status" value="1"/>
</dbReference>
<evidence type="ECO:0000313" key="5">
    <source>
        <dbReference type="EMBL" id="RVU34741.1"/>
    </source>
</evidence>
<dbReference type="InterPro" id="IPR051081">
    <property type="entry name" value="HTH_MetalResp_TranReg"/>
</dbReference>
<dbReference type="Gene3D" id="1.10.10.10">
    <property type="entry name" value="Winged helix-like DNA-binding domain superfamily/Winged helix DNA-binding domain"/>
    <property type="match status" value="1"/>
</dbReference>
<evidence type="ECO:0000256" key="1">
    <source>
        <dbReference type="ARBA" id="ARBA00023015"/>
    </source>
</evidence>
<protein>
    <submittedName>
        <fullName evidence="5">Transcriptional regulator</fullName>
    </submittedName>
</protein>
<dbReference type="Pfam" id="PF01022">
    <property type="entry name" value="HTH_5"/>
    <property type="match status" value="1"/>
</dbReference>
<keyword evidence="2" id="KW-0238">DNA-binding</keyword>
<sequence length="117" mass="12882">MSDTTLSAHLVDIVTLLKAMGNERWFEILHYLSEEEKAVGELEELVGLSQSALSQHLARLRRDGMVKTRRDAQKIYYSLSDPRVSHLLTCLASMHGIGTDGKDAVVGGDSVTVLRTA</sequence>
<evidence type="ECO:0000259" key="4">
    <source>
        <dbReference type="PROSITE" id="PS50987"/>
    </source>
</evidence>
<dbReference type="RefSeq" id="WP_127766853.1">
    <property type="nucleotide sequence ID" value="NZ_SADE01000003.1"/>
</dbReference>
<name>A0A3S2VN30_9PROT</name>
<evidence type="ECO:0000256" key="2">
    <source>
        <dbReference type="ARBA" id="ARBA00023125"/>
    </source>
</evidence>
<dbReference type="PRINTS" id="PR00778">
    <property type="entry name" value="HTHARSR"/>
</dbReference>
<dbReference type="PANTHER" id="PTHR33154">
    <property type="entry name" value="TRANSCRIPTIONAL REGULATOR, ARSR FAMILY"/>
    <property type="match status" value="1"/>
</dbReference>
<dbReference type="InterPro" id="IPR036390">
    <property type="entry name" value="WH_DNA-bd_sf"/>
</dbReference>
<dbReference type="Proteomes" id="UP000287447">
    <property type="component" value="Unassembled WGS sequence"/>
</dbReference>
<evidence type="ECO:0000313" key="6">
    <source>
        <dbReference type="Proteomes" id="UP000287447"/>
    </source>
</evidence>
<dbReference type="SUPFAM" id="SSF46785">
    <property type="entry name" value="Winged helix' DNA-binding domain"/>
    <property type="match status" value="1"/>
</dbReference>
<dbReference type="InterPro" id="IPR036388">
    <property type="entry name" value="WH-like_DNA-bd_sf"/>
</dbReference>
<dbReference type="PROSITE" id="PS50987">
    <property type="entry name" value="HTH_ARSR_2"/>
    <property type="match status" value="1"/>
</dbReference>
<dbReference type="InterPro" id="IPR001845">
    <property type="entry name" value="HTH_ArsR_DNA-bd_dom"/>
</dbReference>
<keyword evidence="1" id="KW-0805">Transcription regulation</keyword>
<keyword evidence="6" id="KW-1185">Reference proteome</keyword>
<reference evidence="6" key="1">
    <citation type="submission" date="2019-01" db="EMBL/GenBank/DDBJ databases">
        <title>Gri0909 isolated from a small marine red alga.</title>
        <authorList>
            <person name="Kim J."/>
            <person name="Jeong S.E."/>
            <person name="Jeon C.O."/>
        </authorList>
    </citation>
    <scope>NUCLEOTIDE SEQUENCE [LARGE SCALE GENOMIC DNA]</scope>
    <source>
        <strain evidence="6">Gri0909</strain>
    </source>
</reference>
<evidence type="ECO:0000256" key="3">
    <source>
        <dbReference type="ARBA" id="ARBA00023163"/>
    </source>
</evidence>
<dbReference type="EMBL" id="SADE01000003">
    <property type="protein sequence ID" value="RVU34741.1"/>
    <property type="molecule type" value="Genomic_DNA"/>
</dbReference>
<dbReference type="InterPro" id="IPR011991">
    <property type="entry name" value="ArsR-like_HTH"/>
</dbReference>
<organism evidence="5 6">
    <name type="scientific">Hwanghaeella grinnelliae</name>
    <dbReference type="NCBI Taxonomy" id="2500179"/>
    <lineage>
        <taxon>Bacteria</taxon>
        <taxon>Pseudomonadati</taxon>
        <taxon>Pseudomonadota</taxon>
        <taxon>Alphaproteobacteria</taxon>
        <taxon>Rhodospirillales</taxon>
        <taxon>Rhodospirillaceae</taxon>
        <taxon>Hwanghaeella</taxon>
    </lineage>
</organism>
<dbReference type="SMART" id="SM00418">
    <property type="entry name" value="HTH_ARSR"/>
    <property type="match status" value="1"/>
</dbReference>
<dbReference type="AlphaFoldDB" id="A0A3S2VN30"/>
<dbReference type="CDD" id="cd00090">
    <property type="entry name" value="HTH_ARSR"/>
    <property type="match status" value="1"/>
</dbReference>
<dbReference type="OrthoDB" id="194599at2"/>
<dbReference type="GO" id="GO:0003677">
    <property type="term" value="F:DNA binding"/>
    <property type="evidence" value="ECO:0007669"/>
    <property type="project" value="UniProtKB-KW"/>
</dbReference>
<accession>A0A3S2VN30</accession>
<comment type="caution">
    <text evidence="5">The sequence shown here is derived from an EMBL/GenBank/DDBJ whole genome shotgun (WGS) entry which is preliminary data.</text>
</comment>